<dbReference type="GO" id="GO:0030145">
    <property type="term" value="F:manganese ion binding"/>
    <property type="evidence" value="ECO:0007669"/>
    <property type="project" value="UniProtKB-UniRule"/>
</dbReference>
<evidence type="ECO:0000256" key="2">
    <source>
        <dbReference type="ARBA" id="ARBA00008819"/>
    </source>
</evidence>
<dbReference type="AlphaFoldDB" id="A0A4D6WXH3"/>
<sequence length="532" mass="60019">MGPVILTILDGWGYSEKIKGNAIKLAKTPAMDFLWKNFPHTLLSASGEDVGLPKKQMGNSEVGHTTIGAGRIINQDLVRIEKSIQNHDFFTNNNIHNICKKTQEEGSKLHIIGLCSDGGVHSHINHLNALIDIVKKYNHTICLHVITDGRDTEPKLAKKFIEEINQKIKKYSNIKICSISGRYYSMDRDCRWSRTEKAYKILTEDIINKDKTDKNTNIINCINIIQEYYEKDISDEFIPPTKINIGKISDNDGVIFFNFRPDRIRQLLHSLAKKNFKGFETKNFKNLKLLTFTNYDSSIKIPVVFPSQKNNYFLGQIVSNNGLKQLRLAETEKYAHVTYFFNGGIEEPFPGEDRELIPSPKVATYDLSPEMSAKQITERILNAIDTNIYQLIVVNYANPDMIGHTGNLNATIEAINIVDECIQQVFTKIQGLPEATFIITADHGNADYMLDKNNNPCKSHSTNLVPFMMINNKITSKLNNLKPSGCLADIAPTILDILNLPIPYEMNGQSLIVNSTKITKTKNIPSQINSIA</sequence>
<feature type="binding site" evidence="7 9">
    <location>
        <begin position="150"/>
        <end position="151"/>
    </location>
    <ligand>
        <name>substrate</name>
    </ligand>
</feature>
<evidence type="ECO:0000256" key="7">
    <source>
        <dbReference type="HAMAP-Rule" id="MF_01038"/>
    </source>
</evidence>
<feature type="binding site" evidence="7 10">
    <location>
        <position position="10"/>
    </location>
    <ligand>
        <name>Mn(2+)</name>
        <dbReference type="ChEBI" id="CHEBI:29035"/>
        <label>2</label>
    </ligand>
</feature>
<dbReference type="NCBIfam" id="TIGR01307">
    <property type="entry name" value="pgm_bpd_ind"/>
    <property type="match status" value="1"/>
</dbReference>
<dbReference type="GO" id="GO:0006007">
    <property type="term" value="P:glucose catabolic process"/>
    <property type="evidence" value="ECO:0007669"/>
    <property type="project" value="InterPro"/>
</dbReference>
<feature type="binding site" evidence="7 9">
    <location>
        <position position="333"/>
    </location>
    <ligand>
        <name>substrate</name>
    </ligand>
</feature>
<dbReference type="SUPFAM" id="SSF53649">
    <property type="entry name" value="Alkaline phosphatase-like"/>
    <property type="match status" value="1"/>
</dbReference>
<comment type="catalytic activity">
    <reaction evidence="7">
        <text>(2R)-2-phosphoglycerate = (2R)-3-phosphoglycerate</text>
        <dbReference type="Rhea" id="RHEA:15901"/>
        <dbReference type="ChEBI" id="CHEBI:58272"/>
        <dbReference type="ChEBI" id="CHEBI:58289"/>
        <dbReference type="EC" id="5.4.2.12"/>
    </reaction>
</comment>
<reference evidence="13" key="2">
    <citation type="submission" date="2019-04" db="EMBL/GenBank/DDBJ databases">
        <authorList>
            <person name="Pasella M."/>
        </authorList>
    </citation>
    <scope>NUCLEOTIDE SEQUENCE</scope>
    <source>
        <strain evidence="13">PD2949_3</strain>
    </source>
</reference>
<evidence type="ECO:0000256" key="4">
    <source>
        <dbReference type="ARBA" id="ARBA00023152"/>
    </source>
</evidence>
<accession>A0A4D6WXH3</accession>
<reference evidence="13" key="1">
    <citation type="journal article" date="2019" name="Mol. Phylogenet. Evol.">
        <title>Morphological evolution and classification of the red algal order Ceramiales inferred using plastid phylogenomics.</title>
        <authorList>
            <person name="Diaz-Tapia P."/>
            <person name="Pasella M.M."/>
            <person name="Verbruggen H."/>
            <person name="Maggs C.A."/>
        </authorList>
    </citation>
    <scope>NUCLEOTIDE SEQUENCE</scope>
    <source>
        <strain evidence="13">PD2949_3</strain>
    </source>
</reference>
<keyword evidence="13" id="KW-0934">Plastid</keyword>
<evidence type="ECO:0000256" key="10">
    <source>
        <dbReference type="PIRSR" id="PIRSR001492-3"/>
    </source>
</evidence>
<feature type="binding site" evidence="7 10">
    <location>
        <position position="442"/>
    </location>
    <ligand>
        <name>Mn(2+)</name>
        <dbReference type="ChEBI" id="CHEBI:29035"/>
        <label>2</label>
    </ligand>
</feature>
<dbReference type="PANTHER" id="PTHR31637">
    <property type="entry name" value="2,3-BISPHOSPHOGLYCERATE-INDEPENDENT PHOSPHOGLYCERATE MUTASE"/>
    <property type="match status" value="1"/>
</dbReference>
<keyword evidence="4 7" id="KW-0324">Glycolysis</keyword>
<dbReference type="GO" id="GO:0005829">
    <property type="term" value="C:cytosol"/>
    <property type="evidence" value="ECO:0007669"/>
    <property type="project" value="TreeGrafter"/>
</dbReference>
<dbReference type="EMBL" id="MK814729">
    <property type="protein sequence ID" value="QCI08327.1"/>
    <property type="molecule type" value="Genomic_DNA"/>
</dbReference>
<feature type="active site" description="Phosphoserine intermediate" evidence="7 8">
    <location>
        <position position="60"/>
    </location>
</feature>
<geneLocation type="plastid" evidence="13"/>
<organism evidence="13">
    <name type="scientific">Ptilothamnion sphaericum</name>
    <dbReference type="NCBI Taxonomy" id="1498216"/>
    <lineage>
        <taxon>Eukaryota</taxon>
        <taxon>Rhodophyta</taxon>
        <taxon>Florideophyceae</taxon>
        <taxon>Rhodymeniophycidae</taxon>
        <taxon>Ceramiales</taxon>
        <taxon>Wrangeliaceae</taxon>
        <taxon>Ptilothamnion</taxon>
    </lineage>
</organism>
<proteinExistence type="inferred from homology"/>
<evidence type="ECO:0000259" key="12">
    <source>
        <dbReference type="Pfam" id="PF06415"/>
    </source>
</evidence>
<dbReference type="InterPro" id="IPR017850">
    <property type="entry name" value="Alkaline_phosphatase_core_sf"/>
</dbReference>
<evidence type="ECO:0000256" key="1">
    <source>
        <dbReference type="ARBA" id="ARBA00004798"/>
    </source>
</evidence>
<dbReference type="InterPro" id="IPR011258">
    <property type="entry name" value="BPG-indep_PGM_N"/>
</dbReference>
<comment type="pathway">
    <text evidence="1 7">Carbohydrate degradation; glycolysis; pyruvate from D-glyceraldehyde 3-phosphate: step 3/5.</text>
</comment>
<dbReference type="HAMAP" id="MF_01038">
    <property type="entry name" value="GpmI"/>
    <property type="match status" value="1"/>
</dbReference>
<dbReference type="Gene3D" id="3.40.720.10">
    <property type="entry name" value="Alkaline Phosphatase, subunit A"/>
    <property type="match status" value="1"/>
</dbReference>
<protein>
    <recommendedName>
        <fullName evidence="7">2,3-bisphosphoglycerate-independent phosphoglycerate mutase</fullName>
        <shortName evidence="7">BPG-independent PGAM</shortName>
        <shortName evidence="7">Phosphoglyceromutase</shortName>
        <shortName evidence="7">iPGM</shortName>
        <ecNumber evidence="7">5.4.2.12</ecNumber>
    </recommendedName>
</protein>
<keyword evidence="3 7" id="KW-0479">Metal-binding</keyword>
<dbReference type="Pfam" id="PF06415">
    <property type="entry name" value="iPGM_N"/>
    <property type="match status" value="1"/>
</dbReference>
<evidence type="ECO:0000256" key="9">
    <source>
        <dbReference type="PIRSR" id="PIRSR001492-2"/>
    </source>
</evidence>
<evidence type="ECO:0000259" key="11">
    <source>
        <dbReference type="Pfam" id="PF01676"/>
    </source>
</evidence>
<feature type="domain" description="Metalloenzyme" evidence="11">
    <location>
        <begin position="3"/>
        <end position="500"/>
    </location>
</feature>
<dbReference type="Pfam" id="PF01676">
    <property type="entry name" value="Metalloenzyme"/>
    <property type="match status" value="1"/>
</dbReference>
<dbReference type="PIRSF" id="PIRSF001492">
    <property type="entry name" value="IPGAM"/>
    <property type="match status" value="1"/>
</dbReference>
<dbReference type="CDD" id="cd16010">
    <property type="entry name" value="iPGM"/>
    <property type="match status" value="1"/>
</dbReference>
<dbReference type="InterPro" id="IPR036646">
    <property type="entry name" value="PGAM_B_sf"/>
</dbReference>
<feature type="domain" description="BPG-independent PGAM N-terminal" evidence="12">
    <location>
        <begin position="80"/>
        <end position="296"/>
    </location>
</feature>
<dbReference type="InterPro" id="IPR005995">
    <property type="entry name" value="Pgm_bpd_ind"/>
</dbReference>
<dbReference type="EC" id="5.4.2.12" evidence="7"/>
<dbReference type="InterPro" id="IPR006124">
    <property type="entry name" value="Metalloenzyme"/>
</dbReference>
<feature type="binding site" evidence="7 10">
    <location>
        <position position="400"/>
    </location>
    <ligand>
        <name>Mn(2+)</name>
        <dbReference type="ChEBI" id="CHEBI:29035"/>
        <label>1</label>
    </ligand>
</feature>
<feature type="binding site" evidence="7 9">
    <location>
        <position position="188"/>
    </location>
    <ligand>
        <name>substrate</name>
    </ligand>
</feature>
<gene>
    <name evidence="13" type="primary">pgmA</name>
    <name evidence="7" type="synonym">gpmI</name>
</gene>
<comment type="similarity">
    <text evidence="2 7">Belongs to the BPG-independent phosphoglycerate mutase family.</text>
</comment>
<feature type="binding site" evidence="7 10">
    <location>
        <position position="404"/>
    </location>
    <ligand>
        <name>Mn(2+)</name>
        <dbReference type="ChEBI" id="CHEBI:29035"/>
        <label>1</label>
    </ligand>
</feature>
<name>A0A4D6WXH3_9FLOR</name>
<evidence type="ECO:0000256" key="6">
    <source>
        <dbReference type="ARBA" id="ARBA00023235"/>
    </source>
</evidence>
<dbReference type="PANTHER" id="PTHR31637:SF0">
    <property type="entry name" value="2,3-BISPHOSPHOGLYCERATE-INDEPENDENT PHOSPHOGLYCERATE MUTASE"/>
    <property type="match status" value="1"/>
</dbReference>
<evidence type="ECO:0000256" key="8">
    <source>
        <dbReference type="PIRSR" id="PIRSR001492-1"/>
    </source>
</evidence>
<feature type="binding site" evidence="7 10">
    <location>
        <position position="60"/>
    </location>
    <ligand>
        <name>Mn(2+)</name>
        <dbReference type="ChEBI" id="CHEBI:29035"/>
        <label>2</label>
    </ligand>
</feature>
<feature type="binding site" evidence="7 10">
    <location>
        <position position="460"/>
    </location>
    <ligand>
        <name>Mn(2+)</name>
        <dbReference type="ChEBI" id="CHEBI:29035"/>
        <label>1</label>
    </ligand>
</feature>
<evidence type="ECO:0000313" key="13">
    <source>
        <dbReference type="EMBL" id="QCI08327.1"/>
    </source>
</evidence>
<feature type="binding site" evidence="7 9">
    <location>
        <position position="182"/>
    </location>
    <ligand>
        <name>substrate</name>
    </ligand>
</feature>
<dbReference type="Gene3D" id="3.40.1450.10">
    <property type="entry name" value="BPG-independent phosphoglycerate mutase, domain B"/>
    <property type="match status" value="1"/>
</dbReference>
<dbReference type="GO" id="GO:0006096">
    <property type="term" value="P:glycolytic process"/>
    <property type="evidence" value="ECO:0007669"/>
    <property type="project" value="UniProtKB-UniRule"/>
</dbReference>
<feature type="binding site" evidence="7 9">
    <location>
        <position position="121"/>
    </location>
    <ligand>
        <name>substrate</name>
    </ligand>
</feature>
<comment type="function">
    <text evidence="7">Catalyzes the interconversion of 2-phosphoglycerate and 3-phosphoglycerate.</text>
</comment>
<evidence type="ECO:0000256" key="5">
    <source>
        <dbReference type="ARBA" id="ARBA00023211"/>
    </source>
</evidence>
<dbReference type="FunFam" id="3.40.1450.10:FF:000002">
    <property type="entry name" value="2,3-bisphosphoglycerate-independent phosphoglycerate mutase"/>
    <property type="match status" value="1"/>
</dbReference>
<feature type="binding site" evidence="7 9">
    <location>
        <begin position="260"/>
        <end position="263"/>
    </location>
    <ligand>
        <name>substrate</name>
    </ligand>
</feature>
<keyword evidence="6 7" id="KW-0413">Isomerase</keyword>
<dbReference type="UniPathway" id="UPA00109">
    <property type="reaction ID" value="UER00186"/>
</dbReference>
<evidence type="ECO:0000256" key="3">
    <source>
        <dbReference type="ARBA" id="ARBA00022723"/>
    </source>
</evidence>
<comment type="cofactor">
    <cofactor evidence="7">
        <name>Mn(2+)</name>
        <dbReference type="ChEBI" id="CHEBI:29035"/>
    </cofactor>
    <text evidence="7">Binds 2 manganese ions per subunit.</text>
</comment>
<keyword evidence="5 7" id="KW-0464">Manganese</keyword>
<feature type="binding site" evidence="7 10">
    <location>
        <position position="443"/>
    </location>
    <ligand>
        <name>Mn(2+)</name>
        <dbReference type="ChEBI" id="CHEBI:29035"/>
        <label>2</label>
    </ligand>
</feature>
<dbReference type="SUPFAM" id="SSF64158">
    <property type="entry name" value="2,3-Bisphosphoglycerate-independent phosphoglycerate mutase, substrate-binding domain"/>
    <property type="match status" value="1"/>
</dbReference>
<dbReference type="GO" id="GO:0004619">
    <property type="term" value="F:phosphoglycerate mutase activity"/>
    <property type="evidence" value="ECO:0007669"/>
    <property type="project" value="UniProtKB-UniRule"/>
</dbReference>